<dbReference type="PROSITE" id="PS51354">
    <property type="entry name" value="GLUTAREDOXIN_2"/>
    <property type="match status" value="1"/>
</dbReference>
<dbReference type="EMBL" id="FMSP01000008">
    <property type="protein sequence ID" value="SCV72028.1"/>
    <property type="molecule type" value="Genomic_DNA"/>
</dbReference>
<organism evidence="10 11">
    <name type="scientific">Microbotryum intermedium</name>
    <dbReference type="NCBI Taxonomy" id="269621"/>
    <lineage>
        <taxon>Eukaryota</taxon>
        <taxon>Fungi</taxon>
        <taxon>Dikarya</taxon>
        <taxon>Basidiomycota</taxon>
        <taxon>Pucciniomycotina</taxon>
        <taxon>Microbotryomycetes</taxon>
        <taxon>Microbotryales</taxon>
        <taxon>Microbotryaceae</taxon>
        <taxon>Microbotryum</taxon>
    </lineage>
</organism>
<evidence type="ECO:0000259" key="9">
    <source>
        <dbReference type="Pfam" id="PF00462"/>
    </source>
</evidence>
<evidence type="ECO:0000313" key="11">
    <source>
        <dbReference type="Proteomes" id="UP000198372"/>
    </source>
</evidence>
<dbReference type="GO" id="GO:0004364">
    <property type="term" value="F:glutathione transferase activity"/>
    <property type="evidence" value="ECO:0007669"/>
    <property type="project" value="UniProtKB-EC"/>
</dbReference>
<dbReference type="PROSITE" id="PS00195">
    <property type="entry name" value="GLUTAREDOXIN_1"/>
    <property type="match status" value="1"/>
</dbReference>
<dbReference type="STRING" id="269621.A0A238FLH3"/>
<dbReference type="Proteomes" id="UP000198372">
    <property type="component" value="Unassembled WGS sequence"/>
</dbReference>
<keyword evidence="6" id="KW-0676">Redox-active center</keyword>
<proteinExistence type="predicted"/>
<dbReference type="Pfam" id="PF00462">
    <property type="entry name" value="Glutaredoxin"/>
    <property type="match status" value="1"/>
</dbReference>
<dbReference type="GO" id="GO:0015038">
    <property type="term" value="F:glutathione disulfide oxidoreductase activity"/>
    <property type="evidence" value="ECO:0007669"/>
    <property type="project" value="TreeGrafter"/>
</dbReference>
<dbReference type="InterPro" id="IPR014025">
    <property type="entry name" value="Glutaredoxin_subgr"/>
</dbReference>
<dbReference type="CDD" id="cd03419">
    <property type="entry name" value="GRX_GRXh_1_2_like"/>
    <property type="match status" value="1"/>
</dbReference>
<dbReference type="OrthoDB" id="418495at2759"/>
<dbReference type="PRINTS" id="PR00160">
    <property type="entry name" value="GLUTAREDOXIN"/>
</dbReference>
<accession>A0A238FLH3</accession>
<comment type="catalytic activity">
    <reaction evidence="1">
        <text>2 glutathione + H2O2 = glutathione disulfide + 2 H2O</text>
        <dbReference type="Rhea" id="RHEA:16833"/>
        <dbReference type="ChEBI" id="CHEBI:15377"/>
        <dbReference type="ChEBI" id="CHEBI:16240"/>
        <dbReference type="ChEBI" id="CHEBI:57925"/>
        <dbReference type="ChEBI" id="CHEBI:58297"/>
        <dbReference type="EC" id="1.11.1.9"/>
    </reaction>
</comment>
<evidence type="ECO:0000256" key="2">
    <source>
        <dbReference type="ARBA" id="ARBA00012310"/>
    </source>
</evidence>
<name>A0A238FLH3_9BASI</name>
<protein>
    <recommendedName>
        <fullName evidence="2">glutathione peroxidase</fullName>
        <ecNumber evidence="2">1.11.1.9</ecNumber>
    </recommendedName>
</protein>
<evidence type="ECO:0000256" key="8">
    <source>
        <dbReference type="SAM" id="MobiDB-lite"/>
    </source>
</evidence>
<evidence type="ECO:0000256" key="1">
    <source>
        <dbReference type="ARBA" id="ARBA00000217"/>
    </source>
</evidence>
<dbReference type="InterPro" id="IPR011899">
    <property type="entry name" value="Glutaredoxin_euk/vir"/>
</dbReference>
<evidence type="ECO:0000256" key="3">
    <source>
        <dbReference type="ARBA" id="ARBA00022448"/>
    </source>
</evidence>
<evidence type="ECO:0000256" key="5">
    <source>
        <dbReference type="ARBA" id="ARBA00023157"/>
    </source>
</evidence>
<dbReference type="FunFam" id="3.40.30.10:FF:000026">
    <property type="entry name" value="Glutaredoxin 2"/>
    <property type="match status" value="1"/>
</dbReference>
<dbReference type="PANTHER" id="PTHR45694:SF18">
    <property type="entry name" value="GLUTAREDOXIN-1-RELATED"/>
    <property type="match status" value="1"/>
</dbReference>
<dbReference type="GO" id="GO:0004602">
    <property type="term" value="F:glutathione peroxidase activity"/>
    <property type="evidence" value="ECO:0007669"/>
    <property type="project" value="UniProtKB-EC"/>
</dbReference>
<keyword evidence="5" id="KW-1015">Disulfide bond</keyword>
<evidence type="ECO:0000256" key="4">
    <source>
        <dbReference type="ARBA" id="ARBA00022982"/>
    </source>
</evidence>
<comment type="catalytic activity">
    <reaction evidence="7">
        <text>1-chloro-2,4-dinitrobenzene + glutathione = 2,4-dinitrophenyl-S-glutathione + chloride + H(+)</text>
        <dbReference type="Rhea" id="RHEA:51220"/>
        <dbReference type="ChEBI" id="CHEBI:15378"/>
        <dbReference type="ChEBI" id="CHEBI:17996"/>
        <dbReference type="ChEBI" id="CHEBI:34718"/>
        <dbReference type="ChEBI" id="CHEBI:57925"/>
        <dbReference type="ChEBI" id="CHEBI:133977"/>
        <dbReference type="EC" id="2.5.1.18"/>
    </reaction>
</comment>
<dbReference type="EC" id="1.11.1.9" evidence="2"/>
<reference evidence="11" key="1">
    <citation type="submission" date="2016-09" db="EMBL/GenBank/DDBJ databases">
        <authorList>
            <person name="Jeantristanb JTB J.-T."/>
            <person name="Ricardo R."/>
        </authorList>
    </citation>
    <scope>NUCLEOTIDE SEQUENCE [LARGE SCALE GENOMIC DNA]</scope>
</reference>
<dbReference type="SUPFAM" id="SSF52833">
    <property type="entry name" value="Thioredoxin-like"/>
    <property type="match status" value="1"/>
</dbReference>
<dbReference type="PROSITE" id="PS00194">
    <property type="entry name" value="THIOREDOXIN_1"/>
    <property type="match status" value="1"/>
</dbReference>
<feature type="domain" description="Glutaredoxin" evidence="9">
    <location>
        <begin position="145"/>
        <end position="209"/>
    </location>
</feature>
<keyword evidence="11" id="KW-1185">Reference proteome</keyword>
<dbReference type="InterPro" id="IPR036249">
    <property type="entry name" value="Thioredoxin-like_sf"/>
</dbReference>
<dbReference type="Gene3D" id="3.40.30.10">
    <property type="entry name" value="Glutaredoxin"/>
    <property type="match status" value="1"/>
</dbReference>
<sequence>MPIALARRRTCLAFALALVVASIVLMALRPTLLSSSSRLLSQSTRNGAAHLSSASRPKVVGAAADRLPKQQQQPPAPAAARAQPAAAPVGGAPLPPVRPFSNQAAAKVPLQAKPPADPEPATLPQADHKMSVKQTVDKHIKDSHVVVFSKSYCPYCKATKQLLNDLDAKATVFELDQMEEGKRADWQAYLGEKTGQRTVPSVWIDGDFIGGNSDVQSAHTSGKLQKLLKQ</sequence>
<dbReference type="InterPro" id="IPR002109">
    <property type="entry name" value="Glutaredoxin"/>
</dbReference>
<dbReference type="GO" id="GO:0005737">
    <property type="term" value="C:cytoplasm"/>
    <property type="evidence" value="ECO:0007669"/>
    <property type="project" value="TreeGrafter"/>
</dbReference>
<evidence type="ECO:0000256" key="6">
    <source>
        <dbReference type="ARBA" id="ARBA00023284"/>
    </source>
</evidence>
<dbReference type="NCBIfam" id="TIGR02180">
    <property type="entry name" value="GRX_euk"/>
    <property type="match status" value="1"/>
</dbReference>
<evidence type="ECO:0000313" key="10">
    <source>
        <dbReference type="EMBL" id="SCV72028.1"/>
    </source>
</evidence>
<feature type="region of interest" description="Disordered" evidence="8">
    <location>
        <begin position="66"/>
        <end position="100"/>
    </location>
</feature>
<keyword evidence="3" id="KW-0813">Transport</keyword>
<feature type="compositionally biased region" description="Low complexity" evidence="8">
    <location>
        <begin position="70"/>
        <end position="92"/>
    </location>
</feature>
<dbReference type="InterPro" id="IPR011767">
    <property type="entry name" value="GLR_AS"/>
</dbReference>
<gene>
    <name evidence="10" type="ORF">BQ2448_4722</name>
</gene>
<dbReference type="PANTHER" id="PTHR45694">
    <property type="entry name" value="GLUTAREDOXIN 2"/>
    <property type="match status" value="1"/>
</dbReference>
<dbReference type="InterPro" id="IPR017937">
    <property type="entry name" value="Thioredoxin_CS"/>
</dbReference>
<keyword evidence="4" id="KW-0249">Electron transport</keyword>
<dbReference type="GO" id="GO:0005634">
    <property type="term" value="C:nucleus"/>
    <property type="evidence" value="ECO:0007669"/>
    <property type="project" value="TreeGrafter"/>
</dbReference>
<dbReference type="AlphaFoldDB" id="A0A238FLH3"/>
<evidence type="ECO:0000256" key="7">
    <source>
        <dbReference type="ARBA" id="ARBA00035808"/>
    </source>
</evidence>
<dbReference type="GO" id="GO:0034599">
    <property type="term" value="P:cellular response to oxidative stress"/>
    <property type="evidence" value="ECO:0007669"/>
    <property type="project" value="TreeGrafter"/>
</dbReference>